<keyword evidence="2" id="KW-1185">Reference proteome</keyword>
<dbReference type="AlphaFoldDB" id="A0A5C8V6V5"/>
<sequence>MKIAFVARTKGLEYDDRIRKECLSLSKRNDIFIYVNFEDNRLEEGVTSYGIPFKSFKLVTRDKLPSSKFLLIKSFEFYLRVSPFLYKYDLIWAHEEYTFMFPLFSKRGKCIWDLHEIPFRFERKGLKRVFNFIENKSKKIIHANKFRIEYLQNAGVIKNYPKHDFIRNYPDKQFVESTNKDVNFDEFKRWLNGSDYAYLQGLSIPKRYPFNTVDAILKTKNIKAIVVGNFESKALSRLQEKYGDKLKENIFFAGLVDQLSIPKYLKNAKLSIILYDKKTPNNRYCEPNRLYQSIIMKVPVVVGNNEPMKEIVEFGDYGIVLKTEGEDVKRIINAIESILIKHSYYSENTAGAGNKFLWEDTCIKSHWYE</sequence>
<gene>
    <name evidence="1" type="ORF">FVB32_04875</name>
</gene>
<evidence type="ECO:0000313" key="2">
    <source>
        <dbReference type="Proteomes" id="UP000321456"/>
    </source>
</evidence>
<reference evidence="1 2" key="1">
    <citation type="submission" date="2019-08" db="EMBL/GenBank/DDBJ databases">
        <title>Professor.</title>
        <authorList>
            <person name="Park J.S."/>
        </authorList>
    </citation>
    <scope>NUCLEOTIDE SEQUENCE [LARGE SCALE GENOMIC DNA]</scope>
    <source>
        <strain evidence="1 2">176CP5-101</strain>
    </source>
</reference>
<proteinExistence type="predicted"/>
<evidence type="ECO:0000313" key="1">
    <source>
        <dbReference type="EMBL" id="TXN37625.1"/>
    </source>
</evidence>
<dbReference type="EMBL" id="VRUR01000001">
    <property type="protein sequence ID" value="TXN37625.1"/>
    <property type="molecule type" value="Genomic_DNA"/>
</dbReference>
<dbReference type="SUPFAM" id="SSF53756">
    <property type="entry name" value="UDP-Glycosyltransferase/glycogen phosphorylase"/>
    <property type="match status" value="1"/>
</dbReference>
<name>A0A5C8V6V5_9FLAO</name>
<dbReference type="Proteomes" id="UP000321456">
    <property type="component" value="Unassembled WGS sequence"/>
</dbReference>
<dbReference type="Gene3D" id="3.40.50.2000">
    <property type="entry name" value="Glycogen Phosphorylase B"/>
    <property type="match status" value="2"/>
</dbReference>
<comment type="caution">
    <text evidence="1">The sequence shown here is derived from an EMBL/GenBank/DDBJ whole genome shotgun (WGS) entry which is preliminary data.</text>
</comment>
<organism evidence="1 2">
    <name type="scientific">Flagellimonas hymeniacidonis</name>
    <dbReference type="NCBI Taxonomy" id="2603628"/>
    <lineage>
        <taxon>Bacteria</taxon>
        <taxon>Pseudomonadati</taxon>
        <taxon>Bacteroidota</taxon>
        <taxon>Flavobacteriia</taxon>
        <taxon>Flavobacteriales</taxon>
        <taxon>Flavobacteriaceae</taxon>
        <taxon>Flagellimonas</taxon>
    </lineage>
</organism>
<protein>
    <submittedName>
        <fullName evidence="1">Glycosyltransferase family 4 protein</fullName>
    </submittedName>
</protein>
<accession>A0A5C8V6V5</accession>
<keyword evidence="1" id="KW-0808">Transferase</keyword>
<dbReference type="GO" id="GO:0016740">
    <property type="term" value="F:transferase activity"/>
    <property type="evidence" value="ECO:0007669"/>
    <property type="project" value="UniProtKB-KW"/>
</dbReference>
<dbReference type="Pfam" id="PF13692">
    <property type="entry name" value="Glyco_trans_1_4"/>
    <property type="match status" value="1"/>
</dbReference>
<dbReference type="RefSeq" id="WP_147741725.1">
    <property type="nucleotide sequence ID" value="NZ_VRUR01000001.1"/>
</dbReference>